<protein>
    <submittedName>
        <fullName evidence="1">Beta-galactoside alpha-26-sialyltransferase</fullName>
    </submittedName>
</protein>
<accession>A0ACB9TC91</accession>
<gene>
    <name evidence="1" type="ORF">MML48_3g00006705</name>
</gene>
<evidence type="ECO:0000313" key="2">
    <source>
        <dbReference type="Proteomes" id="UP001056778"/>
    </source>
</evidence>
<sequence>MPLTNNEALQDSTRHGIKIAVITGEECFRACYSDYALLEVFVVLNVAGRTEENIINVLAYIEFDKHVGTRTLSLDMGIARTTVRNILKDYR</sequence>
<organism evidence="1 2">
    <name type="scientific">Holotrichia oblita</name>
    <name type="common">Chafer beetle</name>
    <dbReference type="NCBI Taxonomy" id="644536"/>
    <lineage>
        <taxon>Eukaryota</taxon>
        <taxon>Metazoa</taxon>
        <taxon>Ecdysozoa</taxon>
        <taxon>Arthropoda</taxon>
        <taxon>Hexapoda</taxon>
        <taxon>Insecta</taxon>
        <taxon>Pterygota</taxon>
        <taxon>Neoptera</taxon>
        <taxon>Endopterygota</taxon>
        <taxon>Coleoptera</taxon>
        <taxon>Polyphaga</taxon>
        <taxon>Scarabaeiformia</taxon>
        <taxon>Scarabaeidae</taxon>
        <taxon>Melolonthinae</taxon>
        <taxon>Holotrichia</taxon>
    </lineage>
</organism>
<comment type="caution">
    <text evidence="1">The sequence shown here is derived from an EMBL/GenBank/DDBJ whole genome shotgun (WGS) entry which is preliminary data.</text>
</comment>
<dbReference type="EMBL" id="CM043017">
    <property type="protein sequence ID" value="KAI4464394.1"/>
    <property type="molecule type" value="Genomic_DNA"/>
</dbReference>
<name>A0ACB9TC91_HOLOL</name>
<keyword evidence="2" id="KW-1185">Reference proteome</keyword>
<reference evidence="1" key="1">
    <citation type="submission" date="2022-04" db="EMBL/GenBank/DDBJ databases">
        <title>Chromosome-scale genome assembly of Holotrichia oblita Faldermann.</title>
        <authorList>
            <person name="Rongchong L."/>
        </authorList>
    </citation>
    <scope>NUCLEOTIDE SEQUENCE</scope>
    <source>
        <strain evidence="1">81SQS9</strain>
    </source>
</reference>
<proteinExistence type="predicted"/>
<dbReference type="Proteomes" id="UP001056778">
    <property type="component" value="Chromosome 3"/>
</dbReference>
<evidence type="ECO:0000313" key="1">
    <source>
        <dbReference type="EMBL" id="KAI4464394.1"/>
    </source>
</evidence>